<evidence type="ECO:0000256" key="2">
    <source>
        <dbReference type="ARBA" id="ARBA00022649"/>
    </source>
</evidence>
<dbReference type="GO" id="GO:0000287">
    <property type="term" value="F:magnesium ion binding"/>
    <property type="evidence" value="ECO:0007669"/>
    <property type="project" value="UniProtKB-UniRule"/>
</dbReference>
<organism evidence="10 11">
    <name type="scientific">Micromonospora coxensis</name>
    <dbReference type="NCBI Taxonomy" id="356852"/>
    <lineage>
        <taxon>Bacteria</taxon>
        <taxon>Bacillati</taxon>
        <taxon>Actinomycetota</taxon>
        <taxon>Actinomycetes</taxon>
        <taxon>Micromonosporales</taxon>
        <taxon>Micromonosporaceae</taxon>
        <taxon>Micromonospora</taxon>
    </lineage>
</organism>
<evidence type="ECO:0000313" key="11">
    <source>
        <dbReference type="Proteomes" id="UP000198215"/>
    </source>
</evidence>
<evidence type="ECO:0000256" key="5">
    <source>
        <dbReference type="ARBA" id="ARBA00022801"/>
    </source>
</evidence>
<evidence type="ECO:0000313" key="10">
    <source>
        <dbReference type="EMBL" id="SCG51174.1"/>
    </source>
</evidence>
<dbReference type="AlphaFoldDB" id="A0A1C5HYR7"/>
<evidence type="ECO:0000256" key="8">
    <source>
        <dbReference type="HAMAP-Rule" id="MF_00265"/>
    </source>
</evidence>
<dbReference type="PANTHER" id="PTHR33653">
    <property type="entry name" value="RIBONUCLEASE VAPC2"/>
    <property type="match status" value="1"/>
</dbReference>
<evidence type="ECO:0000256" key="7">
    <source>
        <dbReference type="ARBA" id="ARBA00038093"/>
    </source>
</evidence>
<dbReference type="InterPro" id="IPR050556">
    <property type="entry name" value="Type_II_TA_system_RNase"/>
</dbReference>
<gene>
    <name evidence="8" type="primary">vapC</name>
    <name evidence="10" type="ORF">GA0070614_1978</name>
</gene>
<comment type="cofactor">
    <cofactor evidence="1 8">
        <name>Mg(2+)</name>
        <dbReference type="ChEBI" id="CHEBI:18420"/>
    </cofactor>
</comment>
<dbReference type="InterPro" id="IPR022907">
    <property type="entry name" value="VapC_family"/>
</dbReference>
<dbReference type="PANTHER" id="PTHR33653:SF1">
    <property type="entry name" value="RIBONUCLEASE VAPC2"/>
    <property type="match status" value="1"/>
</dbReference>
<keyword evidence="4 8" id="KW-0479">Metal-binding</keyword>
<feature type="binding site" evidence="8">
    <location>
        <position position="100"/>
    </location>
    <ligand>
        <name>Mg(2+)</name>
        <dbReference type="ChEBI" id="CHEBI:18420"/>
    </ligand>
</feature>
<evidence type="ECO:0000256" key="1">
    <source>
        <dbReference type="ARBA" id="ARBA00001946"/>
    </source>
</evidence>
<protein>
    <recommendedName>
        <fullName evidence="8">Ribonuclease VapC</fullName>
        <shortName evidence="8">RNase VapC</shortName>
        <ecNumber evidence="8">3.1.-.-</ecNumber>
    </recommendedName>
    <alternativeName>
        <fullName evidence="8">Toxin VapC</fullName>
    </alternativeName>
</protein>
<evidence type="ECO:0000256" key="4">
    <source>
        <dbReference type="ARBA" id="ARBA00022723"/>
    </source>
</evidence>
<comment type="similarity">
    <text evidence="7 8">Belongs to the PINc/VapC protein family.</text>
</comment>
<comment type="function">
    <text evidence="8">Toxic component of a toxin-antitoxin (TA) system. An RNase.</text>
</comment>
<dbReference type="GO" id="GO:0016787">
    <property type="term" value="F:hydrolase activity"/>
    <property type="evidence" value="ECO:0007669"/>
    <property type="project" value="UniProtKB-KW"/>
</dbReference>
<dbReference type="GO" id="GO:0004540">
    <property type="term" value="F:RNA nuclease activity"/>
    <property type="evidence" value="ECO:0007669"/>
    <property type="project" value="InterPro"/>
</dbReference>
<name>A0A1C5HYR7_9ACTN</name>
<dbReference type="Gene3D" id="3.40.50.1010">
    <property type="entry name" value="5'-nuclease"/>
    <property type="match status" value="1"/>
</dbReference>
<keyword evidence="3 8" id="KW-0540">Nuclease</keyword>
<feature type="binding site" evidence="8">
    <location>
        <position position="11"/>
    </location>
    <ligand>
        <name>Mg(2+)</name>
        <dbReference type="ChEBI" id="CHEBI:18420"/>
    </ligand>
</feature>
<keyword evidence="8" id="KW-0800">Toxin</keyword>
<dbReference type="InterPro" id="IPR029060">
    <property type="entry name" value="PIN-like_dom_sf"/>
</dbReference>
<keyword evidence="2 8" id="KW-1277">Toxin-antitoxin system</keyword>
<dbReference type="EC" id="3.1.-.-" evidence="8"/>
<dbReference type="GO" id="GO:0090729">
    <property type="term" value="F:toxin activity"/>
    <property type="evidence" value="ECO:0007669"/>
    <property type="project" value="UniProtKB-KW"/>
</dbReference>
<dbReference type="Pfam" id="PF01850">
    <property type="entry name" value="PIN"/>
    <property type="match status" value="1"/>
</dbReference>
<sequence length="142" mass="15225">MIPPAGLYLIDTSAWGRLRQPVVGKRIAAILEEGLAATCVPLDLEDGRSARDFRDAMAVRARRAELMVDLPITSAVATRARDLQLALTSRGHHRAASPVDVLVAAAAAEYSATVLHYDRDFDLLAEVGGPRSEWIAPPGTLA</sequence>
<evidence type="ECO:0000256" key="3">
    <source>
        <dbReference type="ARBA" id="ARBA00022722"/>
    </source>
</evidence>
<evidence type="ECO:0000259" key="9">
    <source>
        <dbReference type="Pfam" id="PF01850"/>
    </source>
</evidence>
<dbReference type="RefSeq" id="WP_157744976.1">
    <property type="nucleotide sequence ID" value="NZ_LT607753.1"/>
</dbReference>
<keyword evidence="5 8" id="KW-0378">Hydrolase</keyword>
<dbReference type="EMBL" id="LT607753">
    <property type="protein sequence ID" value="SCG51174.1"/>
    <property type="molecule type" value="Genomic_DNA"/>
</dbReference>
<dbReference type="OrthoDB" id="5185254at2"/>
<dbReference type="HAMAP" id="MF_00265">
    <property type="entry name" value="VapC_Nob1"/>
    <property type="match status" value="1"/>
</dbReference>
<keyword evidence="11" id="KW-1185">Reference proteome</keyword>
<keyword evidence="6 8" id="KW-0460">Magnesium</keyword>
<reference evidence="11" key="1">
    <citation type="submission" date="2016-06" db="EMBL/GenBank/DDBJ databases">
        <authorList>
            <person name="Varghese N."/>
            <person name="Submissions Spin"/>
        </authorList>
    </citation>
    <scope>NUCLEOTIDE SEQUENCE [LARGE SCALE GENOMIC DNA]</scope>
    <source>
        <strain evidence="11">DSM 45161</strain>
    </source>
</reference>
<dbReference type="SUPFAM" id="SSF88723">
    <property type="entry name" value="PIN domain-like"/>
    <property type="match status" value="1"/>
</dbReference>
<evidence type="ECO:0000256" key="6">
    <source>
        <dbReference type="ARBA" id="ARBA00022842"/>
    </source>
</evidence>
<dbReference type="Proteomes" id="UP000198215">
    <property type="component" value="Chromosome I"/>
</dbReference>
<accession>A0A1C5HYR7</accession>
<dbReference type="InterPro" id="IPR002716">
    <property type="entry name" value="PIN_dom"/>
</dbReference>
<feature type="domain" description="PIN" evidence="9">
    <location>
        <begin position="8"/>
        <end position="125"/>
    </location>
</feature>
<proteinExistence type="inferred from homology"/>